<dbReference type="GO" id="GO:0047443">
    <property type="term" value="F:4-hydroxy-4-methyl-2-oxoglutarate aldolase activity"/>
    <property type="evidence" value="ECO:0007669"/>
    <property type="project" value="UniProtKB-EC"/>
</dbReference>
<evidence type="ECO:0000256" key="5">
    <source>
        <dbReference type="ARBA" id="ARBA00012213"/>
    </source>
</evidence>
<dbReference type="GO" id="GO:0008168">
    <property type="term" value="F:methyltransferase activity"/>
    <property type="evidence" value="ECO:0007669"/>
    <property type="project" value="UniProtKB-KW"/>
</dbReference>
<dbReference type="InterPro" id="IPR036704">
    <property type="entry name" value="RraA/RraA-like_sf"/>
</dbReference>
<feature type="binding site" evidence="13">
    <location>
        <position position="119"/>
    </location>
    <ligand>
        <name>substrate</name>
    </ligand>
</feature>
<dbReference type="OrthoDB" id="943692at2"/>
<comment type="similarity">
    <text evidence="3">Belongs to the class II aldolase/RraA-like family.</text>
</comment>
<evidence type="ECO:0000256" key="2">
    <source>
        <dbReference type="ARBA" id="ARBA00001968"/>
    </source>
</evidence>
<dbReference type="EC" id="4.1.3.17" evidence="5"/>
<dbReference type="RefSeq" id="WP_123045997.1">
    <property type="nucleotide sequence ID" value="NZ_RDSR01000014.1"/>
</dbReference>
<gene>
    <name evidence="14" type="ORF">EEJ31_09120</name>
</gene>
<dbReference type="AlphaFoldDB" id="A0A3M8L9F7"/>
<evidence type="ECO:0000256" key="3">
    <source>
        <dbReference type="ARBA" id="ARBA00008621"/>
    </source>
</evidence>
<dbReference type="GO" id="GO:0046872">
    <property type="term" value="F:metal ion binding"/>
    <property type="evidence" value="ECO:0007669"/>
    <property type="project" value="UniProtKB-KW"/>
</dbReference>
<sequence length="209" mass="21779">MTDTIEAGVLPGLGERERLERLALVPTATLGDVMDRLGLMHSAIKPMWRGAVLVGRALTIWTRAGDNKTIHEALPLVRQDDVLVISGEGDETRALIGELIGRRAQVAGGAGFVIDGAVRDVDGLAELGVPVFARAVTPAGPYKFGPGRINVPVSVGGVAVLPGDYIIGDADGVVVIAPAHVDSVIEAGEVKREKEAGILARLATPSDED</sequence>
<evidence type="ECO:0000256" key="13">
    <source>
        <dbReference type="PIRSR" id="PIRSR605493-1"/>
    </source>
</evidence>
<evidence type="ECO:0000256" key="4">
    <source>
        <dbReference type="ARBA" id="ARBA00011233"/>
    </source>
</evidence>
<evidence type="ECO:0000256" key="1">
    <source>
        <dbReference type="ARBA" id="ARBA00001342"/>
    </source>
</evidence>
<feature type="binding site" evidence="13">
    <location>
        <begin position="97"/>
        <end position="100"/>
    </location>
    <ligand>
        <name>substrate</name>
    </ligand>
</feature>
<evidence type="ECO:0000256" key="6">
    <source>
        <dbReference type="ARBA" id="ARBA00012947"/>
    </source>
</evidence>
<proteinExistence type="inferred from homology"/>
<keyword evidence="15" id="KW-1185">Reference proteome</keyword>
<protein>
    <recommendedName>
        <fullName evidence="7">Putative 4-hydroxy-4-methyl-2-oxoglutarate aldolase</fullName>
        <ecNumber evidence="6">4.1.1.112</ecNumber>
        <ecNumber evidence="5">4.1.3.17</ecNumber>
    </recommendedName>
    <alternativeName>
        <fullName evidence="11">Oxaloacetate decarboxylase</fullName>
    </alternativeName>
    <alternativeName>
        <fullName evidence="9">Regulator of ribonuclease activity homolog</fullName>
    </alternativeName>
    <alternativeName>
        <fullName evidence="10">RraA-like protein</fullName>
    </alternativeName>
</protein>
<dbReference type="EC" id="4.1.1.112" evidence="6"/>
<dbReference type="PANTHER" id="PTHR33254:SF4">
    <property type="entry name" value="4-HYDROXY-4-METHYL-2-OXOGLUTARATE ALDOLASE 3-RELATED"/>
    <property type="match status" value="1"/>
</dbReference>
<dbReference type="Proteomes" id="UP000279859">
    <property type="component" value="Unassembled WGS sequence"/>
</dbReference>
<evidence type="ECO:0000256" key="9">
    <source>
        <dbReference type="ARBA" id="ARBA00029596"/>
    </source>
</evidence>
<feature type="binding site" evidence="13">
    <location>
        <position position="120"/>
    </location>
    <ligand>
        <name>Mg(2+)</name>
        <dbReference type="ChEBI" id="CHEBI:18420"/>
    </ligand>
</feature>
<comment type="catalytic activity">
    <reaction evidence="12">
        <text>oxaloacetate + H(+) = pyruvate + CO2</text>
        <dbReference type="Rhea" id="RHEA:15641"/>
        <dbReference type="ChEBI" id="CHEBI:15361"/>
        <dbReference type="ChEBI" id="CHEBI:15378"/>
        <dbReference type="ChEBI" id="CHEBI:16452"/>
        <dbReference type="ChEBI" id="CHEBI:16526"/>
        <dbReference type="EC" id="4.1.1.112"/>
    </reaction>
</comment>
<accession>A0A3M8L9F7</accession>
<keyword evidence="13" id="KW-0460">Magnesium</keyword>
<comment type="cofactor">
    <cofactor evidence="13">
        <name>Mg(2+)</name>
        <dbReference type="ChEBI" id="CHEBI:18420"/>
    </cofactor>
</comment>
<dbReference type="GO" id="GO:0032259">
    <property type="term" value="P:methylation"/>
    <property type="evidence" value="ECO:0007669"/>
    <property type="project" value="UniProtKB-KW"/>
</dbReference>
<evidence type="ECO:0000256" key="7">
    <source>
        <dbReference type="ARBA" id="ARBA00016549"/>
    </source>
</evidence>
<evidence type="ECO:0000256" key="8">
    <source>
        <dbReference type="ARBA" id="ARBA00025046"/>
    </source>
</evidence>
<evidence type="ECO:0000256" key="12">
    <source>
        <dbReference type="ARBA" id="ARBA00047973"/>
    </source>
</evidence>
<dbReference type="Gene3D" id="3.50.30.40">
    <property type="entry name" value="Ribonuclease E inhibitor RraA/RraA-like"/>
    <property type="match status" value="1"/>
</dbReference>
<dbReference type="EMBL" id="RDSR01000014">
    <property type="protein sequence ID" value="RNE62076.1"/>
    <property type="molecule type" value="Genomic_DNA"/>
</dbReference>
<evidence type="ECO:0000313" key="15">
    <source>
        <dbReference type="Proteomes" id="UP000279859"/>
    </source>
</evidence>
<keyword evidence="14" id="KW-0489">Methyltransferase</keyword>
<evidence type="ECO:0000256" key="10">
    <source>
        <dbReference type="ARBA" id="ARBA00030169"/>
    </source>
</evidence>
<evidence type="ECO:0000256" key="11">
    <source>
        <dbReference type="ARBA" id="ARBA00032305"/>
    </source>
</evidence>
<dbReference type="CDD" id="cd16841">
    <property type="entry name" value="RraA_family"/>
    <property type="match status" value="1"/>
</dbReference>
<dbReference type="SUPFAM" id="SSF89562">
    <property type="entry name" value="RraA-like"/>
    <property type="match status" value="1"/>
</dbReference>
<dbReference type="PANTHER" id="PTHR33254">
    <property type="entry name" value="4-HYDROXY-4-METHYL-2-OXOGLUTARATE ALDOLASE 3-RELATED"/>
    <property type="match status" value="1"/>
</dbReference>
<comment type="subunit">
    <text evidence="4">Homotrimer.</text>
</comment>
<dbReference type="Pfam" id="PF03737">
    <property type="entry name" value="RraA-like"/>
    <property type="match status" value="1"/>
</dbReference>
<reference evidence="14 15" key="1">
    <citation type="submission" date="2018-11" db="EMBL/GenBank/DDBJ databases">
        <title>Cryobacterium sp. nov., isolated from rhizosphere soil of lettuce.</title>
        <authorList>
            <person name="Wang Y."/>
        </authorList>
    </citation>
    <scope>NUCLEOTIDE SEQUENCE [LARGE SCALE GENOMIC DNA]</scope>
    <source>
        <strain evidence="14 15">NEAU-85</strain>
    </source>
</reference>
<comment type="catalytic activity">
    <reaction evidence="1">
        <text>4-hydroxy-4-methyl-2-oxoglutarate = 2 pyruvate</text>
        <dbReference type="Rhea" id="RHEA:22748"/>
        <dbReference type="ChEBI" id="CHEBI:15361"/>
        <dbReference type="ChEBI" id="CHEBI:58276"/>
        <dbReference type="EC" id="4.1.3.17"/>
    </reaction>
</comment>
<dbReference type="GO" id="GO:0008948">
    <property type="term" value="F:oxaloacetate decarboxylase activity"/>
    <property type="evidence" value="ECO:0007669"/>
    <property type="project" value="UniProtKB-EC"/>
</dbReference>
<name>A0A3M8L9F7_9MICO</name>
<dbReference type="InterPro" id="IPR005493">
    <property type="entry name" value="RraA/RraA-like"/>
</dbReference>
<organism evidence="14 15">
    <name type="scientific">Cryobacterium tepidiphilum</name>
    <dbReference type="NCBI Taxonomy" id="2486026"/>
    <lineage>
        <taxon>Bacteria</taxon>
        <taxon>Bacillati</taxon>
        <taxon>Actinomycetota</taxon>
        <taxon>Actinomycetes</taxon>
        <taxon>Micrococcales</taxon>
        <taxon>Microbacteriaceae</taxon>
        <taxon>Cryobacterium</taxon>
    </lineage>
</organism>
<comment type="cofactor">
    <cofactor evidence="2">
        <name>a divalent metal cation</name>
        <dbReference type="ChEBI" id="CHEBI:60240"/>
    </cofactor>
</comment>
<evidence type="ECO:0000313" key="14">
    <source>
        <dbReference type="EMBL" id="RNE62076.1"/>
    </source>
</evidence>
<comment type="caution">
    <text evidence="14">The sequence shown here is derived from an EMBL/GenBank/DDBJ whole genome shotgun (WGS) entry which is preliminary data.</text>
</comment>
<comment type="function">
    <text evidence="8">Catalyzes the aldol cleavage of 4-hydroxy-4-methyl-2-oxoglutarate (HMG) into 2 molecules of pyruvate. Also contains a secondary oxaloacetate (OAA) decarboxylase activity due to the common pyruvate enolate transition state formed following C-C bond cleavage in the retro-aldol and decarboxylation reactions.</text>
</comment>
<keyword evidence="14" id="KW-0808">Transferase</keyword>
<keyword evidence="13" id="KW-0479">Metal-binding</keyword>